<organism evidence="5">
    <name type="scientific">freshwater metagenome</name>
    <dbReference type="NCBI Taxonomy" id="449393"/>
    <lineage>
        <taxon>unclassified sequences</taxon>
        <taxon>metagenomes</taxon>
        <taxon>ecological metagenomes</taxon>
    </lineage>
</organism>
<evidence type="ECO:0000259" key="4">
    <source>
        <dbReference type="SMART" id="SM00922"/>
    </source>
</evidence>
<dbReference type="SFLD" id="SFLDS00001">
    <property type="entry name" value="Enolase"/>
    <property type="match status" value="1"/>
</dbReference>
<dbReference type="GO" id="GO:0016836">
    <property type="term" value="F:hydro-lyase activity"/>
    <property type="evidence" value="ECO:0007669"/>
    <property type="project" value="InterPro"/>
</dbReference>
<sequence length="331" mass="36124">MKQTPIPSLAELTQTARVVSLPLRNKFRGLTQREVLIFEGPEGWAEWAPFIEYPDEEAAAWLTAAIEFGYSNLPDVARQKIPVNATLPAVAPDQVAAILARFGSFGTVKIKVAEAGQSQAEDIQRIKEVRALYPNAKLRLDANGNLSVEQALELIRDLDSQEIPLDYFEQPVETIAELAEVKLTLAKDQIPVKIAADESVRKVTDPLAVAQANAADILVLKVAPLGGISRSLEIAKDAGLPVVISSALDSSIGISMGAHLAALLPELNFDCGLGTAALLAGDVTREPLMPVDGQIDARRVNVDQEKLQIFQADDHRVDWWLERLERVYKLL</sequence>
<feature type="domain" description="Mandelate racemase/muconate lactonizing enzyme C-terminal" evidence="4">
    <location>
        <begin position="92"/>
        <end position="188"/>
    </location>
</feature>
<dbReference type="PANTHER" id="PTHR48073:SF2">
    <property type="entry name" value="O-SUCCINYLBENZOATE SYNTHASE"/>
    <property type="match status" value="1"/>
</dbReference>
<dbReference type="EMBL" id="CAEZSZ010000007">
    <property type="protein sequence ID" value="CAB4548920.1"/>
    <property type="molecule type" value="Genomic_DNA"/>
</dbReference>
<keyword evidence="2" id="KW-0460">Magnesium</keyword>
<proteinExistence type="inferred from homology"/>
<dbReference type="GO" id="GO:0000287">
    <property type="term" value="F:magnesium ion binding"/>
    <property type="evidence" value="ECO:0007669"/>
    <property type="project" value="InterPro"/>
</dbReference>
<dbReference type="PANTHER" id="PTHR48073">
    <property type="entry name" value="O-SUCCINYLBENZOATE SYNTHASE-RELATED"/>
    <property type="match status" value="1"/>
</dbReference>
<reference evidence="5" key="1">
    <citation type="submission" date="2020-05" db="EMBL/GenBank/DDBJ databases">
        <authorList>
            <person name="Chiriac C."/>
            <person name="Salcher M."/>
            <person name="Ghai R."/>
            <person name="Kavagutti S V."/>
        </authorList>
    </citation>
    <scope>NUCLEOTIDE SEQUENCE</scope>
</reference>
<dbReference type="InterPro" id="IPR029065">
    <property type="entry name" value="Enolase_C-like"/>
</dbReference>
<dbReference type="GO" id="GO:0009234">
    <property type="term" value="P:menaquinone biosynthetic process"/>
    <property type="evidence" value="ECO:0007669"/>
    <property type="project" value="InterPro"/>
</dbReference>
<evidence type="ECO:0000256" key="1">
    <source>
        <dbReference type="ARBA" id="ARBA00022723"/>
    </source>
</evidence>
<dbReference type="SMART" id="SM00922">
    <property type="entry name" value="MR_MLE"/>
    <property type="match status" value="1"/>
</dbReference>
<evidence type="ECO:0000256" key="3">
    <source>
        <dbReference type="ARBA" id="ARBA00023239"/>
    </source>
</evidence>
<gene>
    <name evidence="5" type="ORF">UFOPK1561_00122</name>
</gene>
<protein>
    <submittedName>
        <fullName evidence="5">Unannotated protein</fullName>
    </submittedName>
</protein>
<dbReference type="Gene3D" id="3.20.20.120">
    <property type="entry name" value="Enolase-like C-terminal domain"/>
    <property type="match status" value="1"/>
</dbReference>
<name>A0A6J6CBV0_9ZZZZ</name>
<keyword evidence="1" id="KW-0479">Metal-binding</keyword>
<evidence type="ECO:0000256" key="2">
    <source>
        <dbReference type="ARBA" id="ARBA00022842"/>
    </source>
</evidence>
<dbReference type="InterPro" id="IPR036849">
    <property type="entry name" value="Enolase-like_C_sf"/>
</dbReference>
<dbReference type="AlphaFoldDB" id="A0A6J6CBV0"/>
<dbReference type="SFLD" id="SFLDG00180">
    <property type="entry name" value="muconate_cycloisomerase"/>
    <property type="match status" value="1"/>
</dbReference>
<keyword evidence="3" id="KW-0456">Lyase</keyword>
<dbReference type="Pfam" id="PF18374">
    <property type="entry name" value="Enolase_like_N"/>
    <property type="match status" value="1"/>
</dbReference>
<dbReference type="CDD" id="cd03320">
    <property type="entry name" value="OSBS"/>
    <property type="match status" value="1"/>
</dbReference>
<accession>A0A6J6CBV0</accession>
<dbReference type="Pfam" id="PF13378">
    <property type="entry name" value="MR_MLE_C"/>
    <property type="match status" value="1"/>
</dbReference>
<dbReference type="SFLD" id="SFLDF00009">
    <property type="entry name" value="o-succinylbenzoate_synthase"/>
    <property type="match status" value="1"/>
</dbReference>
<dbReference type="SUPFAM" id="SSF51604">
    <property type="entry name" value="Enolase C-terminal domain-like"/>
    <property type="match status" value="1"/>
</dbReference>
<dbReference type="InterPro" id="IPR013342">
    <property type="entry name" value="Mandelate_racemase_C"/>
</dbReference>
<dbReference type="InterPro" id="IPR010196">
    <property type="entry name" value="OSB_synthase_MenC1"/>
</dbReference>
<dbReference type="NCBIfam" id="NF002782">
    <property type="entry name" value="PRK02901.1"/>
    <property type="match status" value="1"/>
</dbReference>
<evidence type="ECO:0000313" key="5">
    <source>
        <dbReference type="EMBL" id="CAB4548920.1"/>
    </source>
</evidence>
<dbReference type="HAMAP" id="MF_00470">
    <property type="entry name" value="MenC_1"/>
    <property type="match status" value="1"/>
</dbReference>